<reference evidence="2" key="1">
    <citation type="submission" date="2015-09" db="EMBL/GenBank/DDBJ databases">
        <authorList>
            <consortium name="Pathogen Informatics"/>
        </authorList>
    </citation>
    <scope>NUCLEOTIDE SEQUENCE</scope>
    <source>
        <strain evidence="2">2789STDY5834896</strain>
    </source>
</reference>
<keyword evidence="1" id="KW-0812">Transmembrane</keyword>
<keyword evidence="1" id="KW-0472">Membrane</keyword>
<evidence type="ECO:0000256" key="1">
    <source>
        <dbReference type="SAM" id="Phobius"/>
    </source>
</evidence>
<feature type="transmembrane region" description="Helical" evidence="1">
    <location>
        <begin position="87"/>
        <end position="106"/>
    </location>
</feature>
<feature type="transmembrane region" description="Helical" evidence="1">
    <location>
        <begin position="155"/>
        <end position="172"/>
    </location>
</feature>
<dbReference type="EMBL" id="FMHG01000001">
    <property type="protein sequence ID" value="SCJ51698.1"/>
    <property type="molecule type" value="Genomic_DNA"/>
</dbReference>
<gene>
    <name evidence="2" type="ORF">SAMEA3545359_00647</name>
</gene>
<feature type="transmembrane region" description="Helical" evidence="1">
    <location>
        <begin position="47"/>
        <end position="67"/>
    </location>
</feature>
<feature type="transmembrane region" description="Helical" evidence="1">
    <location>
        <begin position="15"/>
        <end position="35"/>
    </location>
</feature>
<feature type="transmembrane region" description="Helical" evidence="1">
    <location>
        <begin position="340"/>
        <end position="360"/>
    </location>
</feature>
<accession>A0A1C6H2K4</accession>
<name>A0A1C6H2K4_9FIRM</name>
<feature type="transmembrane region" description="Helical" evidence="1">
    <location>
        <begin position="202"/>
        <end position="228"/>
    </location>
</feature>
<protein>
    <submittedName>
        <fullName evidence="2">Uncharacterized protein conserved in bacteria</fullName>
    </submittedName>
</protein>
<feature type="transmembrane region" description="Helical" evidence="1">
    <location>
        <begin position="299"/>
        <end position="320"/>
    </location>
</feature>
<proteinExistence type="predicted"/>
<feature type="transmembrane region" description="Helical" evidence="1">
    <location>
        <begin position="127"/>
        <end position="149"/>
    </location>
</feature>
<evidence type="ECO:0000313" key="2">
    <source>
        <dbReference type="EMBL" id="SCJ51698.1"/>
    </source>
</evidence>
<dbReference type="AlphaFoldDB" id="A0A1C6H2K4"/>
<organism evidence="2">
    <name type="scientific">uncultured Anaerotruncus sp</name>
    <dbReference type="NCBI Taxonomy" id="905011"/>
    <lineage>
        <taxon>Bacteria</taxon>
        <taxon>Bacillati</taxon>
        <taxon>Bacillota</taxon>
        <taxon>Clostridia</taxon>
        <taxon>Eubacteriales</taxon>
        <taxon>Oscillospiraceae</taxon>
        <taxon>Anaerotruncus</taxon>
        <taxon>environmental samples</taxon>
    </lineage>
</organism>
<keyword evidence="1" id="KW-1133">Transmembrane helix</keyword>
<sequence>MYAMWGKVKKYAGEGWQIAVCLLLLWGVTAGGDLARQGVLRGLATCYKVLIPSLFPFMIVAGLVMNTPMSRVISWLLRPLSRWVLRVSPQGGSVFAMSMIGGFPVGAKLVRAGYDGGQLPGDEARRLALYCIGAGPAFVVTGVGMGMFGSAAVGGLYYLCCVLSALILGALLSRLPGRRRGPAVAPARAAVKAKDFPPFSAALVTAVSTAVTSMLSICGYVIAFSALLELVRRWLPLPAHLTALLSGLLEVTTGCAAASGLPGKLGLCAAAFFLGCTGLSVVCQVLFCLGDLADMGRLLLCRLLSGVLTLGLFLLLYGLLPSESADVWQNVAIPLKTAHNSPATALLLVLFCLCALWKFCRPHTALRR</sequence>
<feature type="transmembrane region" description="Helical" evidence="1">
    <location>
        <begin position="269"/>
        <end position="287"/>
    </location>
</feature>